<proteinExistence type="predicted"/>
<gene>
    <name evidence="8" type="ordered locus">Entcl_1738</name>
</gene>
<evidence type="ECO:0000259" key="7">
    <source>
        <dbReference type="Pfam" id="PF10414"/>
    </source>
</evidence>
<comment type="pathway">
    <text evidence="1">Porphyrin-containing compound metabolism; siroheme biosynthesis; sirohydrochlorin from precorrin-2: step 1/1.</text>
</comment>
<keyword evidence="9" id="KW-1185">Reference proteome</keyword>
<evidence type="ECO:0000256" key="5">
    <source>
        <dbReference type="ARBA" id="ARBA00023244"/>
    </source>
</evidence>
<dbReference type="GO" id="GO:0004325">
    <property type="term" value="F:ferrochelatase activity"/>
    <property type="evidence" value="ECO:0007669"/>
    <property type="project" value="InterPro"/>
</dbReference>
<name>E3G1V2_ENTLS</name>
<evidence type="ECO:0000256" key="1">
    <source>
        <dbReference type="ARBA" id="ARBA00005010"/>
    </source>
</evidence>
<dbReference type="Gene3D" id="3.40.50.720">
    <property type="entry name" value="NAD(P)-binding Rossmann-like Domain"/>
    <property type="match status" value="1"/>
</dbReference>
<evidence type="ECO:0000256" key="2">
    <source>
        <dbReference type="ARBA" id="ARBA00012400"/>
    </source>
</evidence>
<dbReference type="EC" id="1.3.1.76" evidence="2"/>
<dbReference type="SUPFAM" id="SSF75615">
    <property type="entry name" value="Siroheme synthase middle domains-like"/>
    <property type="match status" value="1"/>
</dbReference>
<dbReference type="HOGENOM" id="CLU_011276_8_1_6"/>
<keyword evidence="3" id="KW-0560">Oxidoreductase</keyword>
<sequence length="215" mass="23675">MEYFPIFCRLQDKRCLIVGGGRVATHKAQGLLAAGALLRLVAPAITPELDNLRAQYDIEWRQAPFSPQHLESCWLAIAATSDPVVNRQVAEAASAERVFCNVVDDPSAASFITPAIIDRSPVIIALSCGGNAPVYSKILKAHVAGHLPAGMRERVLLAGSLRERVNNACSDRERKRTFWTAFFQHGPLQQALQQGNSAEVEQQVEWLIRHRLLSA</sequence>
<dbReference type="InterPro" id="IPR037115">
    <property type="entry name" value="Sirohaem_synt_dimer_dom_sf"/>
</dbReference>
<comment type="catalytic activity">
    <reaction evidence="6">
        <text>precorrin-2 + NAD(+) = sirohydrochlorin + NADH + 2 H(+)</text>
        <dbReference type="Rhea" id="RHEA:15613"/>
        <dbReference type="ChEBI" id="CHEBI:15378"/>
        <dbReference type="ChEBI" id="CHEBI:57540"/>
        <dbReference type="ChEBI" id="CHEBI:57945"/>
        <dbReference type="ChEBI" id="CHEBI:58351"/>
        <dbReference type="ChEBI" id="CHEBI:58827"/>
        <dbReference type="EC" id="1.3.1.76"/>
    </reaction>
</comment>
<dbReference type="NCBIfam" id="TIGR01470">
    <property type="entry name" value="cysG_Nterm"/>
    <property type="match status" value="1"/>
</dbReference>
<dbReference type="InterPro" id="IPR028161">
    <property type="entry name" value="Met8-like"/>
</dbReference>
<dbReference type="Pfam" id="PF10414">
    <property type="entry name" value="CysG_dimeriser"/>
    <property type="match status" value="1"/>
</dbReference>
<dbReference type="EMBL" id="CP002272">
    <property type="protein sequence ID" value="ADO47995.1"/>
    <property type="molecule type" value="Genomic_DNA"/>
</dbReference>
<keyword evidence="4" id="KW-0520">NAD</keyword>
<dbReference type="AlphaFoldDB" id="E3G1V2"/>
<dbReference type="UniPathway" id="UPA00262">
    <property type="reaction ID" value="UER00222"/>
</dbReference>
<evidence type="ECO:0000256" key="6">
    <source>
        <dbReference type="ARBA" id="ARBA00047561"/>
    </source>
</evidence>
<dbReference type="KEGG" id="esc:Entcl_1738"/>
<dbReference type="PANTHER" id="PTHR35330">
    <property type="entry name" value="SIROHEME BIOSYNTHESIS PROTEIN MET8"/>
    <property type="match status" value="1"/>
</dbReference>
<dbReference type="InterPro" id="IPR006367">
    <property type="entry name" value="Sirohaem_synthase_N"/>
</dbReference>
<keyword evidence="5" id="KW-0627">Porphyrin biosynthesis</keyword>
<reference evidence="9" key="1">
    <citation type="submission" date="2010-10" db="EMBL/GenBank/DDBJ databases">
        <title>Complete sequence of Enterobacter cloacae SCF1.</title>
        <authorList>
            <consortium name="US DOE Joint Genome Institute"/>
            <person name="Lucas S."/>
            <person name="Copeland A."/>
            <person name="Lapidus A."/>
            <person name="Cheng J.-F."/>
            <person name="Bruce D."/>
            <person name="Goodwin L."/>
            <person name="Pitluck S."/>
            <person name="Davenport K."/>
            <person name="Detter J.C."/>
            <person name="Han C."/>
            <person name="Tapia R."/>
            <person name="Land M."/>
            <person name="Hauser L."/>
            <person name="Chang Y.-J."/>
            <person name="Jeffries C."/>
            <person name="Kyrpides N."/>
            <person name="Ivanova N."/>
            <person name="Mikhailova N."/>
            <person name="DeAngelis K."/>
            <person name="Arkin A.P."/>
            <person name="Chivian D."/>
            <person name="Edwards B."/>
            <person name="Woo H."/>
            <person name="Hazen T.C."/>
            <person name="Woyke T."/>
        </authorList>
    </citation>
    <scope>NUCLEOTIDE SEQUENCE [LARGE SCALE GENOMIC DNA]</scope>
    <source>
        <strain evidence="9">SCF1</strain>
    </source>
</reference>
<reference evidence="8 9" key="2">
    <citation type="journal article" date="2011" name="Stand. Genomic Sci.">
        <title>Complete genome sequence of 'Enterobacter lignolyticus' SCF1.</title>
        <authorList>
            <person name="Deangelis K.M."/>
            <person name="D'Haeseleer P."/>
            <person name="Chivian D."/>
            <person name="Fortney J.L."/>
            <person name="Khudyakov J."/>
            <person name="Simmons B."/>
            <person name="Woo H."/>
            <person name="Arkin A.P."/>
            <person name="Davenport K.W."/>
            <person name="Goodwin L."/>
            <person name="Chen A."/>
            <person name="Ivanova N."/>
            <person name="Kyrpides N.C."/>
            <person name="Mavromatis K."/>
            <person name="Woyke T."/>
            <person name="Hazen T.C."/>
        </authorList>
    </citation>
    <scope>NUCLEOTIDE SEQUENCE [LARGE SCALE GENOMIC DNA]</scope>
    <source>
        <strain evidence="8 9">SCF1</strain>
    </source>
</reference>
<evidence type="ECO:0000313" key="9">
    <source>
        <dbReference type="Proteomes" id="UP000006872"/>
    </source>
</evidence>
<evidence type="ECO:0000313" key="8">
    <source>
        <dbReference type="EMBL" id="ADO47995.1"/>
    </source>
</evidence>
<dbReference type="STRING" id="701347.Entcl_1738"/>
<dbReference type="RefSeq" id="WP_013365738.1">
    <property type="nucleotide sequence ID" value="NC_014618.1"/>
</dbReference>
<organism evidence="8 9">
    <name type="scientific">Enterobacter lignolyticus (strain SCF1)</name>
    <dbReference type="NCBI Taxonomy" id="701347"/>
    <lineage>
        <taxon>Bacteria</taxon>
        <taxon>Pseudomonadati</taxon>
        <taxon>Pseudomonadota</taxon>
        <taxon>Gammaproteobacteria</taxon>
        <taxon>Enterobacterales</taxon>
        <taxon>Enterobacteriaceae</taxon>
        <taxon>Pluralibacter</taxon>
    </lineage>
</organism>
<protein>
    <recommendedName>
        <fullName evidence="2">precorrin-2 dehydrogenase</fullName>
        <ecNumber evidence="2">1.3.1.76</ecNumber>
    </recommendedName>
</protein>
<dbReference type="Gene3D" id="1.10.8.210">
    <property type="entry name" value="Sirohaem synthase, dimerisation domain"/>
    <property type="match status" value="1"/>
</dbReference>
<dbReference type="Pfam" id="PF13241">
    <property type="entry name" value="NAD_binding_7"/>
    <property type="match status" value="1"/>
</dbReference>
<dbReference type="GO" id="GO:0043115">
    <property type="term" value="F:precorrin-2 dehydrogenase activity"/>
    <property type="evidence" value="ECO:0007669"/>
    <property type="project" value="UniProtKB-EC"/>
</dbReference>
<dbReference type="SUPFAM" id="SSF51735">
    <property type="entry name" value="NAD(P)-binding Rossmann-fold domains"/>
    <property type="match status" value="1"/>
</dbReference>
<dbReference type="PANTHER" id="PTHR35330:SF1">
    <property type="entry name" value="SIROHEME BIOSYNTHESIS PROTEIN MET8"/>
    <property type="match status" value="1"/>
</dbReference>
<accession>E3G1V2</accession>
<dbReference type="Proteomes" id="UP000006872">
    <property type="component" value="Chromosome"/>
</dbReference>
<evidence type="ECO:0000256" key="4">
    <source>
        <dbReference type="ARBA" id="ARBA00023027"/>
    </source>
</evidence>
<dbReference type="InterPro" id="IPR019478">
    <property type="entry name" value="Sirohaem_synthase_dimer_dom"/>
</dbReference>
<dbReference type="InterPro" id="IPR036291">
    <property type="entry name" value="NAD(P)-bd_dom_sf"/>
</dbReference>
<dbReference type="Gene3D" id="3.30.160.110">
    <property type="entry name" value="Siroheme synthase, domain 2"/>
    <property type="match status" value="1"/>
</dbReference>
<feature type="domain" description="Sirohaem synthase dimerisation" evidence="7">
    <location>
        <begin position="157"/>
        <end position="205"/>
    </location>
</feature>
<dbReference type="GO" id="GO:0019354">
    <property type="term" value="P:siroheme biosynthetic process"/>
    <property type="evidence" value="ECO:0007669"/>
    <property type="project" value="UniProtKB-UniPathway"/>
</dbReference>
<dbReference type="eggNOG" id="COG1648">
    <property type="taxonomic scope" value="Bacteria"/>
</dbReference>
<evidence type="ECO:0000256" key="3">
    <source>
        <dbReference type="ARBA" id="ARBA00023002"/>
    </source>
</evidence>